<sequence>MVKQFGLNVFLVLLIFVSALCTRTVIYVTEAQNDKKQSAGAQAVSGSTSQLSIDVGQAQRHLAEALRFKTISHFQPAQRDYQPFIDFQLWFAQRYPRLHQQLARTVIADHTMLFHWQGQSSEQSALISAHYDVVPTPNAQQWQYPPFSGQIADGYIWGRGALDNKGAVIAIAEAIELALAQGIVPQHDLYIAFTHDEEIGSLDGAQGVSQYFTEREIALAWSLDEGSFVFTGMFPGVDEAVASINLSEKGYLNVTLTAHAEAGHSSIPPQATAVDILASALVNIRHMPMDNNIDELTNAMFKQLAPYMSFDKQLVFANQWLFGGLLENRLAANPITNALTNTTVAPTMLSGSIKPNVLPQTAEAVINLRIHPKQTVAQVVEHLSTAINDKRVSVNVMREMEASKVADYQSKSFKLLAKTTRTVFDNPVVIPGLTVAATDSRYYSQVAQNSYRFNPILLSKKELAGFHGLNERISTDNLHKSIMFYYTIFNQ</sequence>
<accession>A0A3E0TZF3</accession>
<dbReference type="GO" id="GO:0046872">
    <property type="term" value="F:metal ion binding"/>
    <property type="evidence" value="ECO:0007669"/>
    <property type="project" value="UniProtKB-KW"/>
</dbReference>
<dbReference type="InterPro" id="IPR002933">
    <property type="entry name" value="Peptidase_M20"/>
</dbReference>
<dbReference type="RefSeq" id="WP_116007388.1">
    <property type="nucleotide sequence ID" value="NZ_QUOT01000001.1"/>
</dbReference>
<dbReference type="Gene3D" id="3.40.630.10">
    <property type="entry name" value="Zn peptidases"/>
    <property type="match status" value="1"/>
</dbReference>
<dbReference type="EMBL" id="QUOT01000001">
    <property type="protein sequence ID" value="REL30071.1"/>
    <property type="molecule type" value="Genomic_DNA"/>
</dbReference>
<gene>
    <name evidence="7" type="ORF">DXX93_06485</name>
    <name evidence="8" type="ORF">DXX94_04785</name>
</gene>
<dbReference type="SUPFAM" id="SSF53187">
    <property type="entry name" value="Zn-dependent exopeptidases"/>
    <property type="match status" value="1"/>
</dbReference>
<dbReference type="GO" id="GO:0008233">
    <property type="term" value="F:peptidase activity"/>
    <property type="evidence" value="ECO:0007669"/>
    <property type="project" value="UniProtKB-KW"/>
</dbReference>
<keyword evidence="10" id="KW-1185">Reference proteome</keyword>
<protein>
    <submittedName>
        <fullName evidence="8">M20/M25/M40 family metallo-hydrolase</fullName>
    </submittedName>
</protein>
<dbReference type="InterPro" id="IPR047177">
    <property type="entry name" value="Pept_M20A"/>
</dbReference>
<evidence type="ECO:0000256" key="3">
    <source>
        <dbReference type="ARBA" id="ARBA00022723"/>
    </source>
</evidence>
<dbReference type="EMBL" id="QUOU01000001">
    <property type="protein sequence ID" value="REL26267.1"/>
    <property type="molecule type" value="Genomic_DNA"/>
</dbReference>
<dbReference type="SUPFAM" id="SSF55031">
    <property type="entry name" value="Bacterial exopeptidase dimerisation domain"/>
    <property type="match status" value="1"/>
</dbReference>
<evidence type="ECO:0000256" key="2">
    <source>
        <dbReference type="ARBA" id="ARBA00022670"/>
    </source>
</evidence>
<name>A0A3E0TZF3_9GAMM</name>
<evidence type="ECO:0000256" key="4">
    <source>
        <dbReference type="ARBA" id="ARBA00022801"/>
    </source>
</evidence>
<dbReference type="Gene3D" id="1.10.150.900">
    <property type="match status" value="1"/>
</dbReference>
<dbReference type="PANTHER" id="PTHR45962:SF1">
    <property type="entry name" value="N-FATTY-ACYL-AMINO ACID SYNTHASE_HYDROLASE PM20D1"/>
    <property type="match status" value="1"/>
</dbReference>
<keyword evidence="3" id="KW-0479">Metal-binding</keyword>
<dbReference type="Proteomes" id="UP000256478">
    <property type="component" value="Unassembled WGS sequence"/>
</dbReference>
<keyword evidence="5" id="KW-0862">Zinc</keyword>
<proteinExistence type="inferred from homology"/>
<dbReference type="Pfam" id="PF07687">
    <property type="entry name" value="M20_dimer"/>
    <property type="match status" value="1"/>
</dbReference>
<evidence type="ECO:0000313" key="9">
    <source>
        <dbReference type="Proteomes" id="UP000256478"/>
    </source>
</evidence>
<evidence type="ECO:0000256" key="1">
    <source>
        <dbReference type="ARBA" id="ARBA00006247"/>
    </source>
</evidence>
<evidence type="ECO:0000259" key="6">
    <source>
        <dbReference type="Pfam" id="PF07687"/>
    </source>
</evidence>
<dbReference type="Gene3D" id="3.30.70.360">
    <property type="match status" value="1"/>
</dbReference>
<comment type="caution">
    <text evidence="8">The sequence shown here is derived from an EMBL/GenBank/DDBJ whole genome shotgun (WGS) entry which is preliminary data.</text>
</comment>
<dbReference type="PANTHER" id="PTHR45962">
    <property type="entry name" value="N-FATTY-ACYL-AMINO ACID SYNTHASE/HYDROLASE PM20D1"/>
    <property type="match status" value="1"/>
</dbReference>
<dbReference type="InterPro" id="IPR036264">
    <property type="entry name" value="Bact_exopeptidase_dim_dom"/>
</dbReference>
<dbReference type="GO" id="GO:0006508">
    <property type="term" value="P:proteolysis"/>
    <property type="evidence" value="ECO:0007669"/>
    <property type="project" value="UniProtKB-KW"/>
</dbReference>
<feature type="domain" description="Peptidase M20 dimerisation" evidence="6">
    <location>
        <begin position="247"/>
        <end position="390"/>
    </location>
</feature>
<evidence type="ECO:0000313" key="7">
    <source>
        <dbReference type="EMBL" id="REL26267.1"/>
    </source>
</evidence>
<dbReference type="Proteomes" id="UP000256899">
    <property type="component" value="Unassembled WGS sequence"/>
</dbReference>
<dbReference type="OrthoDB" id="3665926at2"/>
<dbReference type="AlphaFoldDB" id="A0A3E0TZF3"/>
<comment type="similarity">
    <text evidence="1">Belongs to the peptidase M20A family.</text>
</comment>
<dbReference type="Pfam" id="PF01546">
    <property type="entry name" value="Peptidase_M20"/>
    <property type="match status" value="1"/>
</dbReference>
<evidence type="ECO:0000256" key="5">
    <source>
        <dbReference type="ARBA" id="ARBA00022833"/>
    </source>
</evidence>
<keyword evidence="2" id="KW-0645">Protease</keyword>
<reference evidence="9 10" key="1">
    <citation type="submission" date="2018-08" db="EMBL/GenBank/DDBJ databases">
        <title>Thalassotalea euphylliae genome.</title>
        <authorList>
            <person name="Summers S."/>
            <person name="Rice S.A."/>
            <person name="Freckelton M.L."/>
            <person name="Nedved B.T."/>
            <person name="Hadfield M.G."/>
        </authorList>
    </citation>
    <scope>NUCLEOTIDE SEQUENCE [LARGE SCALE GENOMIC DNA]</scope>
    <source>
        <strain evidence="7 9">H1</strain>
        <strain evidence="10">H3</strain>
    </source>
</reference>
<keyword evidence="4 8" id="KW-0378">Hydrolase</keyword>
<dbReference type="InterPro" id="IPR011650">
    <property type="entry name" value="Peptidase_M20_dimer"/>
</dbReference>
<evidence type="ECO:0000313" key="8">
    <source>
        <dbReference type="EMBL" id="REL30071.1"/>
    </source>
</evidence>
<reference evidence="8" key="2">
    <citation type="submission" date="2018-08" db="EMBL/GenBank/DDBJ databases">
        <authorList>
            <person name="Ferrada E.E."/>
            <person name="Latorre B.A."/>
        </authorList>
    </citation>
    <scope>NUCLEOTIDE SEQUENCE</scope>
    <source>
        <strain evidence="8">H3</strain>
    </source>
</reference>
<evidence type="ECO:0000313" key="10">
    <source>
        <dbReference type="Proteomes" id="UP000256899"/>
    </source>
</evidence>
<organism evidence="8 10">
    <name type="scientific">Thalassotalea euphylliae</name>
    <dbReference type="NCBI Taxonomy" id="1655234"/>
    <lineage>
        <taxon>Bacteria</taxon>
        <taxon>Pseudomonadati</taxon>
        <taxon>Pseudomonadota</taxon>
        <taxon>Gammaproteobacteria</taxon>
        <taxon>Alteromonadales</taxon>
        <taxon>Colwelliaceae</taxon>
        <taxon>Thalassotalea</taxon>
    </lineage>
</organism>